<feature type="region of interest" description="Disordered" evidence="4">
    <location>
        <begin position="461"/>
        <end position="517"/>
    </location>
</feature>
<dbReference type="EMBL" id="JANBVO010000005">
    <property type="protein sequence ID" value="KAJ9152003.1"/>
    <property type="molecule type" value="Genomic_DNA"/>
</dbReference>
<dbReference type="InterPro" id="IPR013083">
    <property type="entry name" value="Znf_RING/FYVE/PHD"/>
</dbReference>
<keyword evidence="5" id="KW-0812">Transmembrane</keyword>
<dbReference type="PANTHER" id="PTHR45931">
    <property type="entry name" value="SI:CH211-59O9.10"/>
    <property type="match status" value="1"/>
</dbReference>
<evidence type="ECO:0000256" key="3">
    <source>
        <dbReference type="ARBA" id="ARBA00022833"/>
    </source>
</evidence>
<evidence type="ECO:0000256" key="2">
    <source>
        <dbReference type="ARBA" id="ARBA00022771"/>
    </source>
</evidence>
<organism evidence="7 8">
    <name type="scientific">Pleurostoma richardsiae</name>
    <dbReference type="NCBI Taxonomy" id="41990"/>
    <lineage>
        <taxon>Eukaryota</taxon>
        <taxon>Fungi</taxon>
        <taxon>Dikarya</taxon>
        <taxon>Ascomycota</taxon>
        <taxon>Pezizomycotina</taxon>
        <taxon>Sordariomycetes</taxon>
        <taxon>Sordariomycetidae</taxon>
        <taxon>Calosphaeriales</taxon>
        <taxon>Pleurostomataceae</taxon>
        <taxon>Pleurostoma</taxon>
    </lineage>
</organism>
<feature type="region of interest" description="Disordered" evidence="4">
    <location>
        <begin position="306"/>
        <end position="348"/>
    </location>
</feature>
<protein>
    <submittedName>
        <fullName evidence="7">Ring finger domain protein</fullName>
    </submittedName>
</protein>
<dbReference type="SMART" id="SM00184">
    <property type="entry name" value="RING"/>
    <property type="match status" value="1"/>
</dbReference>
<evidence type="ECO:0000256" key="1">
    <source>
        <dbReference type="ARBA" id="ARBA00022723"/>
    </source>
</evidence>
<feature type="compositionally biased region" description="Polar residues" evidence="4">
    <location>
        <begin position="326"/>
        <end position="344"/>
    </location>
</feature>
<dbReference type="Proteomes" id="UP001174694">
    <property type="component" value="Unassembled WGS sequence"/>
</dbReference>
<accession>A0AA38S138</accession>
<keyword evidence="2" id="KW-0863">Zinc-finger</keyword>
<dbReference type="SUPFAM" id="SSF57850">
    <property type="entry name" value="RING/U-box"/>
    <property type="match status" value="1"/>
</dbReference>
<gene>
    <name evidence="7" type="ORF">NKR23_g2686</name>
</gene>
<keyword evidence="8" id="KW-1185">Reference proteome</keyword>
<reference evidence="7" key="1">
    <citation type="submission" date="2022-07" db="EMBL/GenBank/DDBJ databases">
        <title>Fungi with potential for degradation of polypropylene.</title>
        <authorList>
            <person name="Gostincar C."/>
        </authorList>
    </citation>
    <scope>NUCLEOTIDE SEQUENCE</scope>
    <source>
        <strain evidence="7">EXF-13308</strain>
    </source>
</reference>
<feature type="compositionally biased region" description="Basic and acidic residues" evidence="4">
    <location>
        <begin position="474"/>
        <end position="500"/>
    </location>
</feature>
<dbReference type="GO" id="GO:0061630">
    <property type="term" value="F:ubiquitin protein ligase activity"/>
    <property type="evidence" value="ECO:0007669"/>
    <property type="project" value="TreeGrafter"/>
</dbReference>
<proteinExistence type="predicted"/>
<name>A0AA38S138_9PEZI</name>
<dbReference type="InterPro" id="IPR001841">
    <property type="entry name" value="Znf_RING"/>
</dbReference>
<feature type="transmembrane region" description="Helical" evidence="5">
    <location>
        <begin position="230"/>
        <end position="255"/>
    </location>
</feature>
<evidence type="ECO:0000256" key="5">
    <source>
        <dbReference type="SAM" id="Phobius"/>
    </source>
</evidence>
<dbReference type="GO" id="GO:0008270">
    <property type="term" value="F:zinc ion binding"/>
    <property type="evidence" value="ECO:0007669"/>
    <property type="project" value="UniProtKB-KW"/>
</dbReference>
<dbReference type="GO" id="GO:0005634">
    <property type="term" value="C:nucleus"/>
    <property type="evidence" value="ECO:0007669"/>
    <property type="project" value="TreeGrafter"/>
</dbReference>
<evidence type="ECO:0000313" key="7">
    <source>
        <dbReference type="EMBL" id="KAJ9152003.1"/>
    </source>
</evidence>
<feature type="domain" description="RING-type" evidence="6">
    <location>
        <begin position="363"/>
        <end position="405"/>
    </location>
</feature>
<keyword evidence="1" id="KW-0479">Metal-binding</keyword>
<sequence length="528" mass="58970">MTETIVDEIRNVVLLFSNPVWSGSNSIPSTIIRNITALSSQIAYSAHIDKNITVLSSRYAQTDNGIIQGLLYVPDISAVNPCASRKGAYVPSTAVTRDDLPPTNYNLVAIAPWIDAECSKAFLSSAGTDPLRAFIFYHPDNSSDAPPSAGDDAWDMQDGGSWRKTNRFPIYAVSGLIGQEMMGQLSQYSGSLAEVPYGDNITALYNPDPEDYVRIWTEVRVSTPTGLPTMWIFILVVIGVLLFVVTASSLLMHCIQRRRRLSLERRVRSGEVNLEAMGIKRMTVPLEHVEKFPLFTYNYEPEAFSVPTSPMSPRQPGKSETRRSSHTPSEPITGITSENDSPSPATKSAITAITTATEDQPTCHICLENYQKRVTIIREIPCGHIFHPDCIDEFLSRVSSLCPICKASVLPSGYCPKITNAMVKRERALRKLRDHIVIDDSDSESTHDRIQSWGSNIKRKLSLASRGRPPPTVVEERELQVREHRKSPTELIRQRMRDLAGADPDDEDSQEGRPRWRRLMHKVFPGFS</sequence>
<dbReference type="AlphaFoldDB" id="A0AA38S138"/>
<dbReference type="PANTHER" id="PTHR45931:SF3">
    <property type="entry name" value="RING ZINC FINGER-CONTAINING PROTEIN"/>
    <property type="match status" value="1"/>
</dbReference>
<evidence type="ECO:0000313" key="8">
    <source>
        <dbReference type="Proteomes" id="UP001174694"/>
    </source>
</evidence>
<evidence type="ECO:0000259" key="6">
    <source>
        <dbReference type="SMART" id="SM00184"/>
    </source>
</evidence>
<keyword evidence="5" id="KW-1133">Transmembrane helix</keyword>
<dbReference type="CDD" id="cd16473">
    <property type="entry name" value="RING-H2_RNF103"/>
    <property type="match status" value="1"/>
</dbReference>
<keyword evidence="5" id="KW-0472">Membrane</keyword>
<keyword evidence="3" id="KW-0862">Zinc</keyword>
<comment type="caution">
    <text evidence="7">The sequence shown here is derived from an EMBL/GenBank/DDBJ whole genome shotgun (WGS) entry which is preliminary data.</text>
</comment>
<evidence type="ECO:0000256" key="4">
    <source>
        <dbReference type="SAM" id="MobiDB-lite"/>
    </source>
</evidence>
<dbReference type="Gene3D" id="3.30.40.10">
    <property type="entry name" value="Zinc/RING finger domain, C3HC4 (zinc finger)"/>
    <property type="match status" value="1"/>
</dbReference>
<dbReference type="GO" id="GO:0006511">
    <property type="term" value="P:ubiquitin-dependent protein catabolic process"/>
    <property type="evidence" value="ECO:0007669"/>
    <property type="project" value="TreeGrafter"/>
</dbReference>
<dbReference type="Pfam" id="PF13639">
    <property type="entry name" value="zf-RING_2"/>
    <property type="match status" value="1"/>
</dbReference>
<dbReference type="InterPro" id="IPR051834">
    <property type="entry name" value="RING_finger_E3_ligase"/>
</dbReference>